<feature type="domain" description="IF rod" evidence="7">
    <location>
        <begin position="102"/>
        <end position="414"/>
    </location>
</feature>
<dbReference type="FunFam" id="1.20.5.500:FF:000001">
    <property type="entry name" value="Type II keratin 23"/>
    <property type="match status" value="1"/>
</dbReference>
<protein>
    <submittedName>
        <fullName evidence="9">Keratin, type I cytoskeletal 19-like</fullName>
    </submittedName>
</protein>
<feature type="region of interest" description="Disordered" evidence="6">
    <location>
        <begin position="415"/>
        <end position="445"/>
    </location>
</feature>
<feature type="region of interest" description="Disordered" evidence="6">
    <location>
        <begin position="1"/>
        <end position="29"/>
    </location>
</feature>
<evidence type="ECO:0000256" key="4">
    <source>
        <dbReference type="RuleBase" id="RU000685"/>
    </source>
</evidence>
<feature type="coiled-coil region" evidence="5">
    <location>
        <begin position="358"/>
        <end position="392"/>
    </location>
</feature>
<evidence type="ECO:0000256" key="2">
    <source>
        <dbReference type="ARBA" id="ARBA00022754"/>
    </source>
</evidence>
<name>A0AA97K2I9_EUBMA</name>
<dbReference type="GO" id="GO:0030855">
    <property type="term" value="P:epithelial cell differentiation"/>
    <property type="evidence" value="ECO:0007669"/>
    <property type="project" value="TreeGrafter"/>
</dbReference>
<dbReference type="PRINTS" id="PR01248">
    <property type="entry name" value="TYPE1KERATIN"/>
</dbReference>
<dbReference type="GO" id="GO:0045109">
    <property type="term" value="P:intermediate filament organization"/>
    <property type="evidence" value="ECO:0007669"/>
    <property type="project" value="TreeGrafter"/>
</dbReference>
<keyword evidence="1" id="KW-0416">Keratin</keyword>
<accession>A0AA97K2I9</accession>
<dbReference type="KEGG" id="emc:129338574"/>
<dbReference type="RefSeq" id="XP_054848888.1">
    <property type="nucleotide sequence ID" value="XM_054992913.1"/>
</dbReference>
<evidence type="ECO:0000256" key="6">
    <source>
        <dbReference type="SAM" id="MobiDB-lite"/>
    </source>
</evidence>
<dbReference type="SMART" id="SM01391">
    <property type="entry name" value="Filament"/>
    <property type="match status" value="1"/>
</dbReference>
<evidence type="ECO:0000256" key="3">
    <source>
        <dbReference type="ARBA" id="ARBA00023054"/>
    </source>
</evidence>
<dbReference type="GO" id="GO:0005198">
    <property type="term" value="F:structural molecule activity"/>
    <property type="evidence" value="ECO:0007669"/>
    <property type="project" value="InterPro"/>
</dbReference>
<dbReference type="PROSITE" id="PS51842">
    <property type="entry name" value="IF_ROD_2"/>
    <property type="match status" value="1"/>
</dbReference>
<dbReference type="SUPFAM" id="SSF46579">
    <property type="entry name" value="Prefoldin"/>
    <property type="match status" value="1"/>
</dbReference>
<dbReference type="Gene3D" id="1.20.5.500">
    <property type="entry name" value="Single helix bin"/>
    <property type="match status" value="1"/>
</dbReference>
<dbReference type="Pfam" id="PF00038">
    <property type="entry name" value="Filament"/>
    <property type="match status" value="1"/>
</dbReference>
<dbReference type="PANTHER" id="PTHR23239:SF372">
    <property type="entry name" value="IF ROD DOMAIN-CONTAINING PROTEIN"/>
    <property type="match status" value="1"/>
</dbReference>
<feature type="coiled-coil region" evidence="5">
    <location>
        <begin position="106"/>
        <end position="140"/>
    </location>
</feature>
<feature type="compositionally biased region" description="Polar residues" evidence="6">
    <location>
        <begin position="1"/>
        <end position="23"/>
    </location>
</feature>
<dbReference type="FunFam" id="1.20.5.170:FF:000002">
    <property type="entry name" value="Type I keratin KA11"/>
    <property type="match status" value="1"/>
</dbReference>
<evidence type="ECO:0000256" key="1">
    <source>
        <dbReference type="ARBA" id="ARBA00022744"/>
    </source>
</evidence>
<dbReference type="Proteomes" id="UP001190640">
    <property type="component" value="Chromosome 12"/>
</dbReference>
<keyword evidence="8" id="KW-1185">Reference proteome</keyword>
<proteinExistence type="inferred from homology"/>
<dbReference type="FunFam" id="1.20.5.1160:FF:000002">
    <property type="entry name" value="Type I keratin 10"/>
    <property type="match status" value="1"/>
</dbReference>
<feature type="coiled-coil region" evidence="5">
    <location>
        <begin position="213"/>
        <end position="332"/>
    </location>
</feature>
<dbReference type="AlphaFoldDB" id="A0AA97K2I9"/>
<dbReference type="PANTHER" id="PTHR23239">
    <property type="entry name" value="INTERMEDIATE FILAMENT"/>
    <property type="match status" value="1"/>
</dbReference>
<evidence type="ECO:0000259" key="7">
    <source>
        <dbReference type="PROSITE" id="PS51842"/>
    </source>
</evidence>
<dbReference type="InterPro" id="IPR002957">
    <property type="entry name" value="Keratin_I"/>
</dbReference>
<dbReference type="GO" id="GO:0005882">
    <property type="term" value="C:intermediate filament"/>
    <property type="evidence" value="ECO:0007669"/>
    <property type="project" value="UniProtKB-KW"/>
</dbReference>
<keyword evidence="3 5" id="KW-0175">Coiled coil</keyword>
<reference evidence="9" key="1">
    <citation type="submission" date="2025-08" db="UniProtKB">
        <authorList>
            <consortium name="RefSeq"/>
        </authorList>
    </citation>
    <scope>IDENTIFICATION</scope>
    <source>
        <tissue evidence="9">Blood</tissue>
    </source>
</reference>
<evidence type="ECO:0000256" key="5">
    <source>
        <dbReference type="SAM" id="Coils"/>
    </source>
</evidence>
<dbReference type="InterPro" id="IPR018039">
    <property type="entry name" value="IF_conserved"/>
</dbReference>
<gene>
    <name evidence="9" type="primary">LOC129338574</name>
</gene>
<dbReference type="Gene3D" id="1.20.5.1160">
    <property type="entry name" value="Vasodilator-stimulated phosphoprotein"/>
    <property type="match status" value="1"/>
</dbReference>
<evidence type="ECO:0000313" key="9">
    <source>
        <dbReference type="RefSeq" id="XP_054848888.1"/>
    </source>
</evidence>
<dbReference type="GeneID" id="129338574"/>
<feature type="compositionally biased region" description="Polar residues" evidence="6">
    <location>
        <begin position="416"/>
        <end position="445"/>
    </location>
</feature>
<organism evidence="8 9">
    <name type="scientific">Eublepharis macularius</name>
    <name type="common">Leopard gecko</name>
    <name type="synonym">Cyrtodactylus macularius</name>
    <dbReference type="NCBI Taxonomy" id="481883"/>
    <lineage>
        <taxon>Eukaryota</taxon>
        <taxon>Metazoa</taxon>
        <taxon>Chordata</taxon>
        <taxon>Craniata</taxon>
        <taxon>Vertebrata</taxon>
        <taxon>Euteleostomi</taxon>
        <taxon>Lepidosauria</taxon>
        <taxon>Squamata</taxon>
        <taxon>Bifurcata</taxon>
        <taxon>Gekkota</taxon>
        <taxon>Eublepharidae</taxon>
        <taxon>Eublepharinae</taxon>
        <taxon>Eublepharis</taxon>
    </lineage>
</organism>
<keyword evidence="2 4" id="KW-0403">Intermediate filament</keyword>
<dbReference type="SUPFAM" id="SSF64593">
    <property type="entry name" value="Intermediate filament protein, coiled coil region"/>
    <property type="match status" value="2"/>
</dbReference>
<dbReference type="Gene3D" id="1.20.5.170">
    <property type="match status" value="1"/>
</dbReference>
<dbReference type="PROSITE" id="PS00226">
    <property type="entry name" value="IF_ROD_1"/>
    <property type="match status" value="1"/>
</dbReference>
<evidence type="ECO:0000313" key="8">
    <source>
        <dbReference type="Proteomes" id="UP001190640"/>
    </source>
</evidence>
<sequence length="458" mass="51781">MSFNTKQSTTTVYTRARSSNGSSTAGGGVRVVPAVSARDTARSSISSRNYGGGMSGGSGIDGGFGVGTAGGYGFSGGSTRFVHSNGCGFGVCNSTSLISHDEKMTMQHLNDRLASYLDKVRRLEEENRELESKIRDWYEQQGPIDDQKDYSSYYQQIEDLKNQIICATVDNSKLVLDIDNNRMTADDFRLKYETELALSQNVEADINGLRQVLDQLTLCRSDLEMQLESLREELCCLKKNHEEEIKELKSQANRDVSVEVNSCPGPDLKKILEDMRSQYESMIENNRREVEQWYENKMEEVNREVTNSSKEFEDCNNQVIDLKRQLQTLEIDLQAQFSLRDSLQGSLAETECRYNNHLGEIQNQISALEQQLADLRAEMESQNREYRELLDVKCRLEQEIQTYRSLLEGGQEDIVSHSNTKTGGLSRQPSANLRTSHSYNTSPNRAQPLVTDIKAYVR</sequence>
<dbReference type="InterPro" id="IPR039008">
    <property type="entry name" value="IF_rod_dom"/>
</dbReference>
<comment type="similarity">
    <text evidence="4">Belongs to the intermediate filament family.</text>
</comment>